<organism evidence="2 3">
    <name type="scientific">Lentzea flava</name>
    <dbReference type="NCBI Taxonomy" id="103732"/>
    <lineage>
        <taxon>Bacteria</taxon>
        <taxon>Bacillati</taxon>
        <taxon>Actinomycetota</taxon>
        <taxon>Actinomycetes</taxon>
        <taxon>Pseudonocardiales</taxon>
        <taxon>Pseudonocardiaceae</taxon>
        <taxon>Lentzea</taxon>
    </lineage>
</organism>
<gene>
    <name evidence="2" type="ORF">GCM10010178_29730</name>
</gene>
<sequence>MANGFPSMVDKALAAAGEQTVALQTETITAPLIMRLARRLLELDREIKDLDKHITERFGEHPHAGPITSVDGFGPILDAQLLADTGGGLRAMFGNTGRMAAYAGLAPVPRDSGRVRGNLHRPKRYHRGLRRVSYLAALPSIKVQDDPPRRFYLRKRDEGKHHTQALIALARRLVDVIWALLCDGREFHRSPLTAQIA</sequence>
<accession>A0ABQ2UHL3</accession>
<dbReference type="PANTHER" id="PTHR33055">
    <property type="entry name" value="TRANSPOSASE FOR INSERTION SEQUENCE ELEMENT IS1111A"/>
    <property type="match status" value="1"/>
</dbReference>
<reference evidence="3" key="1">
    <citation type="journal article" date="2019" name="Int. J. Syst. Evol. Microbiol.">
        <title>The Global Catalogue of Microorganisms (GCM) 10K type strain sequencing project: providing services to taxonomists for standard genome sequencing and annotation.</title>
        <authorList>
            <consortium name="The Broad Institute Genomics Platform"/>
            <consortium name="The Broad Institute Genome Sequencing Center for Infectious Disease"/>
            <person name="Wu L."/>
            <person name="Ma J."/>
        </authorList>
    </citation>
    <scope>NUCLEOTIDE SEQUENCE [LARGE SCALE GENOMIC DNA]</scope>
    <source>
        <strain evidence="3">JCM 3296</strain>
    </source>
</reference>
<keyword evidence="3" id="KW-1185">Reference proteome</keyword>
<dbReference type="Pfam" id="PF02371">
    <property type="entry name" value="Transposase_20"/>
    <property type="match status" value="1"/>
</dbReference>
<protein>
    <recommendedName>
        <fullName evidence="1">Transposase IS116/IS110/IS902 C-terminal domain-containing protein</fullName>
    </recommendedName>
</protein>
<evidence type="ECO:0000313" key="2">
    <source>
        <dbReference type="EMBL" id="GGU35577.1"/>
    </source>
</evidence>
<proteinExistence type="predicted"/>
<dbReference type="InterPro" id="IPR047650">
    <property type="entry name" value="Transpos_IS110"/>
</dbReference>
<dbReference type="PANTHER" id="PTHR33055:SF3">
    <property type="entry name" value="PUTATIVE TRANSPOSASE FOR IS117-RELATED"/>
    <property type="match status" value="1"/>
</dbReference>
<dbReference type="InterPro" id="IPR003346">
    <property type="entry name" value="Transposase_20"/>
</dbReference>
<evidence type="ECO:0000259" key="1">
    <source>
        <dbReference type="Pfam" id="PF02371"/>
    </source>
</evidence>
<comment type="caution">
    <text evidence="2">The sequence shown here is derived from an EMBL/GenBank/DDBJ whole genome shotgun (WGS) entry which is preliminary data.</text>
</comment>
<dbReference type="Proteomes" id="UP000649573">
    <property type="component" value="Unassembled WGS sequence"/>
</dbReference>
<feature type="domain" description="Transposase IS116/IS110/IS902 C-terminal" evidence="1">
    <location>
        <begin position="67"/>
        <end position="152"/>
    </location>
</feature>
<evidence type="ECO:0000313" key="3">
    <source>
        <dbReference type="Proteomes" id="UP000649573"/>
    </source>
</evidence>
<dbReference type="EMBL" id="BMRE01000010">
    <property type="protein sequence ID" value="GGU35577.1"/>
    <property type="molecule type" value="Genomic_DNA"/>
</dbReference>
<name>A0ABQ2UHL3_9PSEU</name>